<keyword evidence="2" id="KW-0813">Transport</keyword>
<feature type="transmembrane region" description="Helical" evidence="6">
    <location>
        <begin position="76"/>
        <end position="97"/>
    </location>
</feature>
<sequence>MFAKNSKAYSVYLLFRFVCSLAVSMSTVLSIVYHLEVVQLDAFQLVLVGTVLETSCFLFEIPTGVVADLYSRRRSVLIGMFLYGLGFLMEGALPWFAPVLLAQVVWGCGDTFITGALEAWIASEEEDKPIDKVFLRGSQMGQIGGVLGVVLGTLLGNINLQMPVILGGSLCLLLGLVLVRIMPETNFSPAIEERQGLLKDFVCLFKLNLGFVKGAPVLLALLAITLCGGLASEGFDRLSTAHFLDDTVIPVIGPLNSVTWFGVISLIGSGLGILASQLLIARMEKKGTVSRTSVVMSTSAGYILCLVLFAVGRSFWFMLLVFLLAGLMRTIKEPVLAAWMNDHVDEKMRATVFSTSGQLDSFGQIIGGPIVGLVCTAFLLLPALFLVPVAGKKRD</sequence>
<feature type="transmembrane region" description="Helical" evidence="6">
    <location>
        <begin position="12"/>
        <end position="33"/>
    </location>
</feature>
<dbReference type="SUPFAM" id="SSF103473">
    <property type="entry name" value="MFS general substrate transporter"/>
    <property type="match status" value="1"/>
</dbReference>
<feature type="transmembrane region" description="Helical" evidence="6">
    <location>
        <begin position="45"/>
        <end position="69"/>
    </location>
</feature>
<evidence type="ECO:0000256" key="3">
    <source>
        <dbReference type="ARBA" id="ARBA00022692"/>
    </source>
</evidence>
<dbReference type="InterPro" id="IPR020846">
    <property type="entry name" value="MFS_dom"/>
</dbReference>
<feature type="transmembrane region" description="Helical" evidence="6">
    <location>
        <begin position="162"/>
        <end position="182"/>
    </location>
</feature>
<feature type="transmembrane region" description="Helical" evidence="6">
    <location>
        <begin position="260"/>
        <end position="281"/>
    </location>
</feature>
<evidence type="ECO:0000256" key="1">
    <source>
        <dbReference type="ARBA" id="ARBA00004651"/>
    </source>
</evidence>
<evidence type="ECO:0000259" key="7">
    <source>
        <dbReference type="PROSITE" id="PS50850"/>
    </source>
</evidence>
<feature type="transmembrane region" description="Helical" evidence="6">
    <location>
        <begin position="365"/>
        <end position="387"/>
    </location>
</feature>
<dbReference type="Pfam" id="PF07690">
    <property type="entry name" value="MFS_1"/>
    <property type="match status" value="1"/>
</dbReference>
<organism evidence="8">
    <name type="scientific">Streptococcus suis</name>
    <dbReference type="NCBI Taxonomy" id="1307"/>
    <lineage>
        <taxon>Bacteria</taxon>
        <taxon>Bacillati</taxon>
        <taxon>Bacillota</taxon>
        <taxon>Bacilli</taxon>
        <taxon>Lactobacillales</taxon>
        <taxon>Streptococcaceae</taxon>
        <taxon>Streptococcus</taxon>
    </lineage>
</organism>
<comment type="subcellular location">
    <subcellularLocation>
        <location evidence="1">Cell membrane</location>
        <topology evidence="1">Multi-pass membrane protein</topology>
    </subcellularLocation>
</comment>
<evidence type="ECO:0000256" key="2">
    <source>
        <dbReference type="ARBA" id="ARBA00022448"/>
    </source>
</evidence>
<evidence type="ECO:0000256" key="4">
    <source>
        <dbReference type="ARBA" id="ARBA00022989"/>
    </source>
</evidence>
<protein>
    <submittedName>
        <fullName evidence="8">Tetracycline resistance protein Tet40</fullName>
    </submittedName>
</protein>
<dbReference type="NCBIfam" id="NF000049">
    <property type="entry name" value="tet_MFS_40"/>
    <property type="match status" value="1"/>
</dbReference>
<keyword evidence="5 6" id="KW-0472">Membrane</keyword>
<dbReference type="InterPro" id="IPR011701">
    <property type="entry name" value="MFS"/>
</dbReference>
<dbReference type="AlphaFoldDB" id="H9CDK1"/>
<evidence type="ECO:0000256" key="6">
    <source>
        <dbReference type="SAM" id="Phobius"/>
    </source>
</evidence>
<dbReference type="InterPro" id="IPR036259">
    <property type="entry name" value="MFS_trans_sf"/>
</dbReference>
<dbReference type="GO" id="GO:0005886">
    <property type="term" value="C:plasma membrane"/>
    <property type="evidence" value="ECO:0007669"/>
    <property type="project" value="UniProtKB-SubCell"/>
</dbReference>
<dbReference type="CDD" id="cd06174">
    <property type="entry name" value="MFS"/>
    <property type="match status" value="1"/>
</dbReference>
<dbReference type="PANTHER" id="PTHR23530">
    <property type="entry name" value="TRANSPORT PROTEIN-RELATED"/>
    <property type="match status" value="1"/>
</dbReference>
<dbReference type="GO" id="GO:0022857">
    <property type="term" value="F:transmembrane transporter activity"/>
    <property type="evidence" value="ECO:0007669"/>
    <property type="project" value="InterPro"/>
</dbReference>
<proteinExistence type="predicted"/>
<feature type="transmembrane region" description="Helical" evidence="6">
    <location>
        <begin position="302"/>
        <end position="325"/>
    </location>
</feature>
<dbReference type="PROSITE" id="PS50850">
    <property type="entry name" value="MFS"/>
    <property type="match status" value="1"/>
</dbReference>
<keyword evidence="3 6" id="KW-0812">Transmembrane</keyword>
<name>H9CDK1_STRSU</name>
<gene>
    <name evidence="8" type="primary">tet40</name>
</gene>
<dbReference type="Gene3D" id="1.20.1250.20">
    <property type="entry name" value="MFS general substrate transporter like domains"/>
    <property type="match status" value="1"/>
</dbReference>
<accession>H9CDK1</accession>
<dbReference type="InterPro" id="IPR053160">
    <property type="entry name" value="MFS_DHA3_Transporter"/>
</dbReference>
<dbReference type="EMBL" id="JQ280445">
    <property type="protein sequence ID" value="AFC34424.2"/>
    <property type="molecule type" value="Genomic_DNA"/>
</dbReference>
<reference evidence="8" key="1">
    <citation type="journal article" date="2013" name="J. Vet. Med. Sci.">
        <title>Antimicrobial susceptibility, tetracycline and erythromycin resistance genes, and multilocus sequence typing of Streptococcus suis isolates from diseased pigs in China.</title>
        <authorList>
            <person name="Chen L."/>
            <person name="Song Y."/>
            <person name="Wei Z."/>
            <person name="He H."/>
            <person name="Zhang A."/>
            <person name="Jin M."/>
        </authorList>
    </citation>
    <scope>NUCLEOTIDE SEQUENCE</scope>
    <source>
        <strain evidence="8">Q6</strain>
    </source>
</reference>
<dbReference type="PANTHER" id="PTHR23530:SF1">
    <property type="entry name" value="PERMEASE, MAJOR FACILITATOR SUPERFAMILY-RELATED"/>
    <property type="match status" value="1"/>
</dbReference>
<evidence type="ECO:0000256" key="5">
    <source>
        <dbReference type="ARBA" id="ARBA00023136"/>
    </source>
</evidence>
<feature type="transmembrane region" description="Helical" evidence="6">
    <location>
        <begin position="203"/>
        <end position="231"/>
    </location>
</feature>
<feature type="domain" description="Major facilitator superfamily (MFS) profile" evidence="7">
    <location>
        <begin position="1"/>
        <end position="395"/>
    </location>
</feature>
<evidence type="ECO:0000313" key="8">
    <source>
        <dbReference type="EMBL" id="AFC34424.2"/>
    </source>
</evidence>
<keyword evidence="4 6" id="KW-1133">Transmembrane helix</keyword>